<evidence type="ECO:0000313" key="3">
    <source>
        <dbReference type="EMBL" id="AKV02730.1"/>
    </source>
</evidence>
<dbReference type="Gene3D" id="3.40.1580.10">
    <property type="entry name" value="SMI1/KNR4-like"/>
    <property type="match status" value="1"/>
</dbReference>
<dbReference type="STRING" id="1391654.AKJ09_09393"/>
<sequence>MGKTTLREPKPYVWIFRLGKSARVGKKRVPSAFADLCCYLYRDEHEEHKEELSSIEEPEVSERDTEVTFAAINEFADRCDLRRELYADAEIEEEGEHAQNFGFHAGASYEEAKAALEEGGFTVAEMFDALTVPPVKRSAAEALGDSLAALERHLDLTSLDLVLERIAASGVLTWHALSAHGVVSDALASKASSEFSAHVHDAVPGWHPELRDTLILIAGRLANNEGTVALRRFFEGLPAPKDGRVKEQLDAWSLEAPKGAKLAPKSKATPAKKATKASSSATSKKAPAGIDSKIAAIRAAAEKAGVTLPRGAPKSVIAEVEAVLGVALPDEVRAFYLAHDGGPPNEPACGGRELISLAGMVSQWKHWKRAFDDGAFEDDDVEADEGVQEAWWIPGWIPITYDFGGNHDMLDLAPAQGGRRGQIVSVWHDDPSRTVNHDDFLSWLADQEWTSG</sequence>
<evidence type="ECO:0000259" key="2">
    <source>
        <dbReference type="SMART" id="SM00860"/>
    </source>
</evidence>
<dbReference type="EMBL" id="CP012333">
    <property type="protein sequence ID" value="AKV02730.1"/>
    <property type="molecule type" value="Genomic_DNA"/>
</dbReference>
<evidence type="ECO:0000256" key="1">
    <source>
        <dbReference type="SAM" id="MobiDB-lite"/>
    </source>
</evidence>
<dbReference type="Pfam" id="PF09346">
    <property type="entry name" value="SMI1_KNR4"/>
    <property type="match status" value="1"/>
</dbReference>
<evidence type="ECO:0000313" key="4">
    <source>
        <dbReference type="Proteomes" id="UP000064967"/>
    </source>
</evidence>
<feature type="region of interest" description="Disordered" evidence="1">
    <location>
        <begin position="260"/>
        <end position="285"/>
    </location>
</feature>
<name>A0A0K1QBF4_9BACT</name>
<dbReference type="InterPro" id="IPR037883">
    <property type="entry name" value="Knr4/Smi1-like_sf"/>
</dbReference>
<feature type="domain" description="Knr4/Smi1-like" evidence="2">
    <location>
        <begin position="311"/>
        <end position="446"/>
    </location>
</feature>
<dbReference type="RefSeq" id="WP_169928323.1">
    <property type="nucleotide sequence ID" value="NZ_CP012333.1"/>
</dbReference>
<gene>
    <name evidence="3" type="ORF">AKJ09_09393</name>
</gene>
<organism evidence="3 4">
    <name type="scientific">Labilithrix luteola</name>
    <dbReference type="NCBI Taxonomy" id="1391654"/>
    <lineage>
        <taxon>Bacteria</taxon>
        <taxon>Pseudomonadati</taxon>
        <taxon>Myxococcota</taxon>
        <taxon>Polyangia</taxon>
        <taxon>Polyangiales</taxon>
        <taxon>Labilitrichaceae</taxon>
        <taxon>Labilithrix</taxon>
    </lineage>
</organism>
<dbReference type="AlphaFoldDB" id="A0A0K1QBF4"/>
<dbReference type="SMART" id="SM00860">
    <property type="entry name" value="SMI1_KNR4"/>
    <property type="match status" value="1"/>
</dbReference>
<dbReference type="InterPro" id="IPR051873">
    <property type="entry name" value="KNR4/SMI1_regulator"/>
</dbReference>
<dbReference type="PANTHER" id="PTHR47432">
    <property type="entry name" value="CELL WALL ASSEMBLY REGULATOR SMI1"/>
    <property type="match status" value="1"/>
</dbReference>
<dbReference type="KEGG" id="llu:AKJ09_09393"/>
<dbReference type="SUPFAM" id="SSF160631">
    <property type="entry name" value="SMI1/KNR4-like"/>
    <property type="match status" value="1"/>
</dbReference>
<proteinExistence type="predicted"/>
<protein>
    <submittedName>
        <fullName evidence="3">Glucan synthase 1-related protein</fullName>
    </submittedName>
</protein>
<dbReference type="PANTHER" id="PTHR47432:SF1">
    <property type="entry name" value="CELL WALL ASSEMBLY REGULATOR SMI1"/>
    <property type="match status" value="1"/>
</dbReference>
<reference evidence="3 4" key="1">
    <citation type="submission" date="2015-08" db="EMBL/GenBank/DDBJ databases">
        <authorList>
            <person name="Babu N.S."/>
            <person name="Beckwith C.J."/>
            <person name="Beseler K.G."/>
            <person name="Brison A."/>
            <person name="Carone J.V."/>
            <person name="Caskin T.P."/>
            <person name="Diamond M."/>
            <person name="Durham M.E."/>
            <person name="Foxe J.M."/>
            <person name="Go M."/>
            <person name="Henderson B.A."/>
            <person name="Jones I.B."/>
            <person name="McGettigan J.A."/>
            <person name="Micheletti S.J."/>
            <person name="Nasrallah M.E."/>
            <person name="Ortiz D."/>
            <person name="Piller C.R."/>
            <person name="Privatt S.R."/>
            <person name="Schneider S.L."/>
            <person name="Sharp S."/>
            <person name="Smith T.C."/>
            <person name="Stanton J.D."/>
            <person name="Ullery H.E."/>
            <person name="Wilson R.J."/>
            <person name="Serrano M.G."/>
            <person name="Buck G."/>
            <person name="Lee V."/>
            <person name="Wang Y."/>
            <person name="Carvalho R."/>
            <person name="Voegtly L."/>
            <person name="Shi R."/>
            <person name="Duckworth R."/>
            <person name="Johnson A."/>
            <person name="Loviza R."/>
            <person name="Walstead R."/>
            <person name="Shah Z."/>
            <person name="Kiflezghi M."/>
            <person name="Wade K."/>
            <person name="Ball S.L."/>
            <person name="Bradley K.W."/>
            <person name="Asai D.J."/>
            <person name="Bowman C.A."/>
            <person name="Russell D.A."/>
            <person name="Pope W.H."/>
            <person name="Jacobs-Sera D."/>
            <person name="Hendrix R.W."/>
            <person name="Hatfull G.F."/>
        </authorList>
    </citation>
    <scope>NUCLEOTIDE SEQUENCE [LARGE SCALE GENOMIC DNA]</scope>
    <source>
        <strain evidence="3 4">DSM 27648</strain>
    </source>
</reference>
<accession>A0A0K1QBF4</accession>
<dbReference type="Proteomes" id="UP000064967">
    <property type="component" value="Chromosome"/>
</dbReference>
<keyword evidence="4" id="KW-1185">Reference proteome</keyword>
<dbReference type="InterPro" id="IPR018958">
    <property type="entry name" value="Knr4/Smi1-like_dom"/>
</dbReference>